<dbReference type="InterPro" id="IPR011754">
    <property type="entry name" value="Mxa_paralog_2268"/>
</dbReference>
<dbReference type="Pfam" id="PF09544">
    <property type="entry name" value="DUF2381"/>
    <property type="match status" value="1"/>
</dbReference>
<gene>
    <name evidence="1" type="ORF">D187_008006</name>
</gene>
<comment type="caution">
    <text evidence="1">The sequence shown here is derived from an EMBL/GenBank/DDBJ whole genome shotgun (WGS) entry which is preliminary data.</text>
</comment>
<organism evidence="1 2">
    <name type="scientific">Cystobacter fuscus (strain ATCC 25194 / DSM 2262 / NBRC 100088 / M29)</name>
    <dbReference type="NCBI Taxonomy" id="1242864"/>
    <lineage>
        <taxon>Bacteria</taxon>
        <taxon>Pseudomonadati</taxon>
        <taxon>Myxococcota</taxon>
        <taxon>Myxococcia</taxon>
        <taxon>Myxococcales</taxon>
        <taxon>Cystobacterineae</taxon>
        <taxon>Archangiaceae</taxon>
        <taxon>Cystobacter</taxon>
    </lineage>
</organism>
<evidence type="ECO:0008006" key="3">
    <source>
        <dbReference type="Google" id="ProtNLM"/>
    </source>
</evidence>
<evidence type="ECO:0000313" key="1">
    <source>
        <dbReference type="EMBL" id="EPX56664.1"/>
    </source>
</evidence>
<reference evidence="1" key="1">
    <citation type="submission" date="2013-05" db="EMBL/GenBank/DDBJ databases">
        <title>Genome assembly of Cystobacter fuscus DSM 2262.</title>
        <authorList>
            <person name="Sharma G."/>
            <person name="Khatri I."/>
            <person name="Kaur C."/>
            <person name="Mayilraj S."/>
            <person name="Subramanian S."/>
        </authorList>
    </citation>
    <scope>NUCLEOTIDE SEQUENCE [LARGE SCALE GENOMIC DNA]</scope>
    <source>
        <strain evidence="1">DSM 2262</strain>
    </source>
</reference>
<dbReference type="Proteomes" id="UP000011682">
    <property type="component" value="Unassembled WGS sequence"/>
</dbReference>
<protein>
    <recommendedName>
        <fullName evidence="3">DUF2381 family protein</fullName>
    </recommendedName>
</protein>
<dbReference type="AlphaFoldDB" id="S9Q5T4"/>
<evidence type="ECO:0000313" key="2">
    <source>
        <dbReference type="Proteomes" id="UP000011682"/>
    </source>
</evidence>
<name>S9Q5T4_CYSF2</name>
<keyword evidence="2" id="KW-1185">Reference proteome</keyword>
<proteinExistence type="predicted"/>
<sequence length="260" mass="29175">MKGAVVTTLRFEKPVDPDRTKMLGWEGRLEPLSVVRNKVILEPLHDLNADEAIPLLVTLADGTEVSFLLRPPRRQAWDWADQQVDVFKDRDSYAAMHSALQRALEENGTLTEENARYRKEETSEDHALATLIASGALAQTPFKVVDRFSGRDERATVEAKVFKGKGKAAVVLTIKNLDPEQPWSMTSARLVTKDRGDERAVAIRTTFREIAPGASGVMALVVDKSAFLEEGHWTSLFLEIYRYDGLRQALIQLDPYLVAR</sequence>
<accession>S9Q5T4</accession>
<dbReference type="EMBL" id="ANAH02000066">
    <property type="protein sequence ID" value="EPX56664.1"/>
    <property type="molecule type" value="Genomic_DNA"/>
</dbReference>